<evidence type="ECO:0000313" key="2">
    <source>
        <dbReference type="Proteomes" id="UP001341840"/>
    </source>
</evidence>
<keyword evidence="2" id="KW-1185">Reference proteome</keyword>
<sequence length="157" mass="17480">MAQRIDSVAERIDSLKLCCISAELLSSKPSNSLLPRAISTISKHFLNLKTYFENLFLETIFIVQNQSYGSPKFAQKHVFHLETSSKTFLGLSPRFNAPRALISQNTASCSTSLGAHTRLPIAVMNLNPYLDASSMLIRDFLRAIEHPSTSHHTRSSS</sequence>
<comment type="caution">
    <text evidence="1">The sequence shown here is derived from an EMBL/GenBank/DDBJ whole genome shotgun (WGS) entry which is preliminary data.</text>
</comment>
<gene>
    <name evidence="1" type="ORF">PIB30_082523</name>
</gene>
<accession>A0ABU6VT19</accession>
<organism evidence="1 2">
    <name type="scientific">Stylosanthes scabra</name>
    <dbReference type="NCBI Taxonomy" id="79078"/>
    <lineage>
        <taxon>Eukaryota</taxon>
        <taxon>Viridiplantae</taxon>
        <taxon>Streptophyta</taxon>
        <taxon>Embryophyta</taxon>
        <taxon>Tracheophyta</taxon>
        <taxon>Spermatophyta</taxon>
        <taxon>Magnoliopsida</taxon>
        <taxon>eudicotyledons</taxon>
        <taxon>Gunneridae</taxon>
        <taxon>Pentapetalae</taxon>
        <taxon>rosids</taxon>
        <taxon>fabids</taxon>
        <taxon>Fabales</taxon>
        <taxon>Fabaceae</taxon>
        <taxon>Papilionoideae</taxon>
        <taxon>50 kb inversion clade</taxon>
        <taxon>dalbergioids sensu lato</taxon>
        <taxon>Dalbergieae</taxon>
        <taxon>Pterocarpus clade</taxon>
        <taxon>Stylosanthes</taxon>
    </lineage>
</organism>
<evidence type="ECO:0000313" key="1">
    <source>
        <dbReference type="EMBL" id="MED6175885.1"/>
    </source>
</evidence>
<proteinExistence type="predicted"/>
<dbReference type="EMBL" id="JASCZI010152306">
    <property type="protein sequence ID" value="MED6175885.1"/>
    <property type="molecule type" value="Genomic_DNA"/>
</dbReference>
<protein>
    <submittedName>
        <fullName evidence="1">Uncharacterized protein</fullName>
    </submittedName>
</protein>
<name>A0ABU6VT19_9FABA</name>
<dbReference type="Proteomes" id="UP001341840">
    <property type="component" value="Unassembled WGS sequence"/>
</dbReference>
<reference evidence="1 2" key="1">
    <citation type="journal article" date="2023" name="Plants (Basel)">
        <title>Bridging the Gap: Combining Genomics and Transcriptomics Approaches to Understand Stylosanthes scabra, an Orphan Legume from the Brazilian Caatinga.</title>
        <authorList>
            <person name="Ferreira-Neto J.R.C."/>
            <person name="da Silva M.D."/>
            <person name="Binneck E."/>
            <person name="de Melo N.F."/>
            <person name="da Silva R.H."/>
            <person name="de Melo A.L.T.M."/>
            <person name="Pandolfi V."/>
            <person name="Bustamante F.O."/>
            <person name="Brasileiro-Vidal A.C."/>
            <person name="Benko-Iseppon A.M."/>
        </authorList>
    </citation>
    <scope>NUCLEOTIDE SEQUENCE [LARGE SCALE GENOMIC DNA]</scope>
    <source>
        <tissue evidence="1">Leaves</tissue>
    </source>
</reference>